<comment type="similarity">
    <text evidence="2">Belongs to the binding-protein-dependent transport system permease family. FecCD subfamily.</text>
</comment>
<feature type="transmembrane region" description="Helical" evidence="8">
    <location>
        <begin position="96"/>
        <end position="117"/>
    </location>
</feature>
<feature type="transmembrane region" description="Helical" evidence="8">
    <location>
        <begin position="282"/>
        <end position="300"/>
    </location>
</feature>
<dbReference type="SUPFAM" id="SSF81345">
    <property type="entry name" value="ABC transporter involved in vitamin B12 uptake, BtuC"/>
    <property type="match status" value="1"/>
</dbReference>
<feature type="transmembrane region" description="Helical" evidence="8">
    <location>
        <begin position="241"/>
        <end position="270"/>
    </location>
</feature>
<keyword evidence="5 8" id="KW-0812">Transmembrane</keyword>
<dbReference type="Gene3D" id="1.10.3470.10">
    <property type="entry name" value="ABC transporter involved in vitamin B12 uptake, BtuC"/>
    <property type="match status" value="1"/>
</dbReference>
<dbReference type="PANTHER" id="PTHR30472">
    <property type="entry name" value="FERRIC ENTEROBACTIN TRANSPORT SYSTEM PERMEASE PROTEIN"/>
    <property type="match status" value="1"/>
</dbReference>
<reference evidence="9 10" key="1">
    <citation type="journal article" date="2013" name="Genome Announc.">
        <title>Draft Genome Sequence of Desulfotignum phosphitoxidans DSM 13687 Strain FiPS-3.</title>
        <authorList>
            <person name="Poehlein A."/>
            <person name="Daniel R."/>
            <person name="Simeonova D.D."/>
        </authorList>
    </citation>
    <scope>NUCLEOTIDE SEQUENCE [LARGE SCALE GENOMIC DNA]</scope>
    <source>
        <strain evidence="9 10">DSM 13687</strain>
    </source>
</reference>
<sequence length="337" mass="35764">MSSRISPDAWIKAFMGLLVLVMIFSLGSGRVDITFVQTLKILLSPVIPLAPDISDTLYSVIVDVRLPRILAGMMVGGALAVSGASFQGVFQNPLVSPHILGVAAGAGFGAALAILLFDNIWLIHLTSFVFGLAAVGMAYALSRVYKMTPVLMLVLSGIVVGSLFSALTSFLKYIADPMNKMPAIVFWLLGSLNHVSFRDILITAPVFIICISVLLAIRWRINLLAMGDEDARTLGVNTEALKLTIIVCATIATASAVCISGIIGWIGIMIPHIGRLIVGPDHKYLLPISLVIGAAYLVAVDTIARTALTTEIPIGILTAIFGAPVFALLLRKTQKAG</sequence>
<dbReference type="PANTHER" id="PTHR30472:SF70">
    <property type="entry name" value="MOLYBDATE IMPORT SYSTEM PERMEASE PROTEIN MOLB"/>
    <property type="match status" value="1"/>
</dbReference>
<comment type="caution">
    <text evidence="9">The sequence shown here is derived from an EMBL/GenBank/DDBJ whole genome shotgun (WGS) entry which is preliminary data.</text>
</comment>
<evidence type="ECO:0000256" key="4">
    <source>
        <dbReference type="ARBA" id="ARBA00022475"/>
    </source>
</evidence>
<organism evidence="9 10">
    <name type="scientific">Desulfotignum phosphitoxidans DSM 13687</name>
    <dbReference type="NCBI Taxonomy" id="1286635"/>
    <lineage>
        <taxon>Bacteria</taxon>
        <taxon>Pseudomonadati</taxon>
        <taxon>Thermodesulfobacteriota</taxon>
        <taxon>Desulfobacteria</taxon>
        <taxon>Desulfobacterales</taxon>
        <taxon>Desulfobacteraceae</taxon>
        <taxon>Desulfotignum</taxon>
    </lineage>
</organism>
<proteinExistence type="inferred from homology"/>
<dbReference type="OrthoDB" id="9782305at2"/>
<dbReference type="Pfam" id="PF01032">
    <property type="entry name" value="FecCD"/>
    <property type="match status" value="1"/>
</dbReference>
<dbReference type="EMBL" id="APJX01000011">
    <property type="protein sequence ID" value="EMS77931.1"/>
    <property type="molecule type" value="Genomic_DNA"/>
</dbReference>
<evidence type="ECO:0000256" key="5">
    <source>
        <dbReference type="ARBA" id="ARBA00022692"/>
    </source>
</evidence>
<keyword evidence="7 8" id="KW-0472">Membrane</keyword>
<evidence type="ECO:0000256" key="3">
    <source>
        <dbReference type="ARBA" id="ARBA00022448"/>
    </source>
</evidence>
<feature type="transmembrane region" description="Helical" evidence="8">
    <location>
        <begin position="147"/>
        <end position="171"/>
    </location>
</feature>
<keyword evidence="10" id="KW-1185">Reference proteome</keyword>
<keyword evidence="3" id="KW-0813">Transport</keyword>
<dbReference type="CDD" id="cd06550">
    <property type="entry name" value="TM_ABC_iron-siderophores_like"/>
    <property type="match status" value="1"/>
</dbReference>
<dbReference type="FunFam" id="1.10.3470.10:FF:000001">
    <property type="entry name" value="Vitamin B12 ABC transporter permease BtuC"/>
    <property type="match status" value="1"/>
</dbReference>
<dbReference type="InterPro" id="IPR037294">
    <property type="entry name" value="ABC_BtuC-like"/>
</dbReference>
<accession>S0G2H6</accession>
<gene>
    <name evidence="9" type="primary">fhuB1</name>
    <name evidence="9" type="ORF">Dpo_11c00730</name>
</gene>
<dbReference type="Proteomes" id="UP000014216">
    <property type="component" value="Unassembled WGS sequence"/>
</dbReference>
<feature type="transmembrane region" description="Helical" evidence="8">
    <location>
        <begin position="9"/>
        <end position="29"/>
    </location>
</feature>
<feature type="transmembrane region" description="Helical" evidence="8">
    <location>
        <begin position="200"/>
        <end position="221"/>
    </location>
</feature>
<name>S0G2H6_9BACT</name>
<dbReference type="GO" id="GO:0005886">
    <property type="term" value="C:plasma membrane"/>
    <property type="evidence" value="ECO:0007669"/>
    <property type="project" value="UniProtKB-SubCell"/>
</dbReference>
<feature type="transmembrane region" description="Helical" evidence="8">
    <location>
        <begin position="312"/>
        <end position="330"/>
    </location>
</feature>
<evidence type="ECO:0000256" key="8">
    <source>
        <dbReference type="SAM" id="Phobius"/>
    </source>
</evidence>
<evidence type="ECO:0000256" key="1">
    <source>
        <dbReference type="ARBA" id="ARBA00004651"/>
    </source>
</evidence>
<evidence type="ECO:0000313" key="10">
    <source>
        <dbReference type="Proteomes" id="UP000014216"/>
    </source>
</evidence>
<dbReference type="RefSeq" id="WP_006968076.1">
    <property type="nucleotide sequence ID" value="NZ_APJX01000011.1"/>
</dbReference>
<dbReference type="GO" id="GO:0033214">
    <property type="term" value="P:siderophore-iron import into cell"/>
    <property type="evidence" value="ECO:0007669"/>
    <property type="project" value="TreeGrafter"/>
</dbReference>
<feature type="transmembrane region" description="Helical" evidence="8">
    <location>
        <begin position="69"/>
        <end position="90"/>
    </location>
</feature>
<keyword evidence="6 8" id="KW-1133">Transmembrane helix</keyword>
<evidence type="ECO:0000256" key="6">
    <source>
        <dbReference type="ARBA" id="ARBA00022989"/>
    </source>
</evidence>
<dbReference type="InterPro" id="IPR000522">
    <property type="entry name" value="ABC_transptr_permease_BtuC"/>
</dbReference>
<comment type="subcellular location">
    <subcellularLocation>
        <location evidence="1">Cell membrane</location>
        <topology evidence="1">Multi-pass membrane protein</topology>
    </subcellularLocation>
</comment>
<evidence type="ECO:0000256" key="7">
    <source>
        <dbReference type="ARBA" id="ARBA00023136"/>
    </source>
</evidence>
<feature type="transmembrane region" description="Helical" evidence="8">
    <location>
        <begin position="122"/>
        <end position="141"/>
    </location>
</feature>
<dbReference type="AlphaFoldDB" id="S0G2H6"/>
<evidence type="ECO:0000313" key="9">
    <source>
        <dbReference type="EMBL" id="EMS77931.1"/>
    </source>
</evidence>
<evidence type="ECO:0000256" key="2">
    <source>
        <dbReference type="ARBA" id="ARBA00007935"/>
    </source>
</evidence>
<dbReference type="GO" id="GO:0022857">
    <property type="term" value="F:transmembrane transporter activity"/>
    <property type="evidence" value="ECO:0007669"/>
    <property type="project" value="InterPro"/>
</dbReference>
<dbReference type="PATRIC" id="fig|1286635.3.peg.4097"/>
<keyword evidence="4" id="KW-1003">Cell membrane</keyword>
<protein>
    <submittedName>
        <fullName evidence="9">ABC-type Fe3+-siderophore transport system permease FhuB</fullName>
    </submittedName>
</protein>